<name>A0ABR1SHV9_9PEZI</name>
<sequence length="499" mass="56866">MATISLIHPYRFPRLGILELLHSRRGSPFERLPTEIIVDILLRLDELVSLDCLLHASPVAYRIFDEFAVQVTEGVLYNGYGPIRKGLHTQEPDKPGVAISFVPVQMYMAAMIRTGTLPLQSLSEFVGRVIMPYHLDHATVAKAPIPFAPRSLPEGISPAVVRGLVATSRHLTALSVDCLNFYLGRFRAIRPSHPIQSARNFDKMPTEVRENLDLEPWKDKPRGRKVPVQDVGPPTWLEEQRVLRAFWSLQIIVDLRKAASASRLGGWPSNDVEYHLQGWDATDVWSLEELLRPRMPRRMLCDILASSTQYRETMAVTRYLDAVQKHRWPEPEPQPPQRLEVRREGPAPRRRQHDLERLGVPSEAAKKCVLLERLSYTSLGRFAPYNALGFALWSDERMRAAQLLPSPSPPSDDGGGGDNGGDFQRRLVVYAWLSVLGKDDWRRLAEFRQEQRELVAALAQIPGVRRLWARFGSAMRSTEAEGRRFMQRKWAPYLLIDID</sequence>
<accession>A0ABR1SHV9</accession>
<evidence type="ECO:0000313" key="3">
    <source>
        <dbReference type="Proteomes" id="UP001396898"/>
    </source>
</evidence>
<comment type="caution">
    <text evidence="2">The sequence shown here is derived from an EMBL/GenBank/DDBJ whole genome shotgun (WGS) entry which is preliminary data.</text>
</comment>
<proteinExistence type="predicted"/>
<feature type="compositionally biased region" description="Basic and acidic residues" evidence="1">
    <location>
        <begin position="339"/>
        <end position="357"/>
    </location>
</feature>
<organism evidence="2 3">
    <name type="scientific">Apiospora marii</name>
    <dbReference type="NCBI Taxonomy" id="335849"/>
    <lineage>
        <taxon>Eukaryota</taxon>
        <taxon>Fungi</taxon>
        <taxon>Dikarya</taxon>
        <taxon>Ascomycota</taxon>
        <taxon>Pezizomycotina</taxon>
        <taxon>Sordariomycetes</taxon>
        <taxon>Xylariomycetidae</taxon>
        <taxon>Amphisphaeriales</taxon>
        <taxon>Apiosporaceae</taxon>
        <taxon>Apiospora</taxon>
    </lineage>
</organism>
<evidence type="ECO:0008006" key="4">
    <source>
        <dbReference type="Google" id="ProtNLM"/>
    </source>
</evidence>
<evidence type="ECO:0000256" key="1">
    <source>
        <dbReference type="SAM" id="MobiDB-lite"/>
    </source>
</evidence>
<dbReference type="Proteomes" id="UP001396898">
    <property type="component" value="Unassembled WGS sequence"/>
</dbReference>
<gene>
    <name evidence="2" type="ORF">PG991_003291</name>
</gene>
<keyword evidence="3" id="KW-1185">Reference proteome</keyword>
<feature type="region of interest" description="Disordered" evidence="1">
    <location>
        <begin position="327"/>
        <end position="358"/>
    </location>
</feature>
<protein>
    <recommendedName>
        <fullName evidence="4">F-box domain-containing protein</fullName>
    </recommendedName>
</protein>
<reference evidence="2 3" key="1">
    <citation type="submission" date="2023-01" db="EMBL/GenBank/DDBJ databases">
        <title>Analysis of 21 Apiospora genomes using comparative genomics revels a genus with tremendous synthesis potential of carbohydrate active enzymes and secondary metabolites.</title>
        <authorList>
            <person name="Sorensen T."/>
        </authorList>
    </citation>
    <scope>NUCLEOTIDE SEQUENCE [LARGE SCALE GENOMIC DNA]</scope>
    <source>
        <strain evidence="2 3">CBS 20057</strain>
    </source>
</reference>
<evidence type="ECO:0000313" key="2">
    <source>
        <dbReference type="EMBL" id="KAK8033893.1"/>
    </source>
</evidence>
<dbReference type="EMBL" id="JAQQWI010000006">
    <property type="protein sequence ID" value="KAK8033893.1"/>
    <property type="molecule type" value="Genomic_DNA"/>
</dbReference>